<sequence length="102" mass="11043">MPYPGFRPEAGPMTKSRQQTAISPYVTGADWARTDLRTAGRHFSNSPIMDTEHDVTGPNGADRLAAVGGRAVDTRQALGLRATCSRETGAARILEGKRTYPR</sequence>
<keyword evidence="3" id="KW-1185">Reference proteome</keyword>
<dbReference type="AlphaFoldDB" id="A0A917LEI2"/>
<protein>
    <submittedName>
        <fullName evidence="2">Uncharacterized protein</fullName>
    </submittedName>
</protein>
<dbReference type="Proteomes" id="UP000625682">
    <property type="component" value="Unassembled WGS sequence"/>
</dbReference>
<accession>A0A917LEI2</accession>
<gene>
    <name evidence="2" type="ORF">GCM10012282_65950</name>
</gene>
<name>A0A917LEI2_9ACTN</name>
<dbReference type="EMBL" id="BMMU01000030">
    <property type="protein sequence ID" value="GGJ59374.1"/>
    <property type="molecule type" value="Genomic_DNA"/>
</dbReference>
<organism evidence="2 3">
    <name type="scientific">Streptomyces lacrimifluminis</name>
    <dbReference type="NCBI Taxonomy" id="1500077"/>
    <lineage>
        <taxon>Bacteria</taxon>
        <taxon>Bacillati</taxon>
        <taxon>Actinomycetota</taxon>
        <taxon>Actinomycetes</taxon>
        <taxon>Kitasatosporales</taxon>
        <taxon>Streptomycetaceae</taxon>
        <taxon>Streptomyces</taxon>
    </lineage>
</organism>
<comment type="caution">
    <text evidence="2">The sequence shown here is derived from an EMBL/GenBank/DDBJ whole genome shotgun (WGS) entry which is preliminary data.</text>
</comment>
<proteinExistence type="predicted"/>
<feature type="region of interest" description="Disordered" evidence="1">
    <location>
        <begin position="1"/>
        <end position="20"/>
    </location>
</feature>
<reference evidence="2" key="1">
    <citation type="journal article" date="2014" name="Int. J. Syst. Evol. Microbiol.">
        <title>Complete genome sequence of Corynebacterium casei LMG S-19264T (=DSM 44701T), isolated from a smear-ripened cheese.</title>
        <authorList>
            <consortium name="US DOE Joint Genome Institute (JGI-PGF)"/>
            <person name="Walter F."/>
            <person name="Albersmeier A."/>
            <person name="Kalinowski J."/>
            <person name="Ruckert C."/>
        </authorList>
    </citation>
    <scope>NUCLEOTIDE SEQUENCE</scope>
    <source>
        <strain evidence="2">CGMCC 4.7272</strain>
    </source>
</reference>
<evidence type="ECO:0000256" key="1">
    <source>
        <dbReference type="SAM" id="MobiDB-lite"/>
    </source>
</evidence>
<evidence type="ECO:0000313" key="2">
    <source>
        <dbReference type="EMBL" id="GGJ59374.1"/>
    </source>
</evidence>
<evidence type="ECO:0000313" key="3">
    <source>
        <dbReference type="Proteomes" id="UP000625682"/>
    </source>
</evidence>
<reference evidence="2" key="2">
    <citation type="submission" date="2020-09" db="EMBL/GenBank/DDBJ databases">
        <authorList>
            <person name="Sun Q."/>
            <person name="Zhou Y."/>
        </authorList>
    </citation>
    <scope>NUCLEOTIDE SEQUENCE</scope>
    <source>
        <strain evidence="2">CGMCC 4.7272</strain>
    </source>
</reference>